<evidence type="ECO:0000313" key="3">
    <source>
        <dbReference type="Proteomes" id="UP000299102"/>
    </source>
</evidence>
<organism evidence="2 3">
    <name type="scientific">Eumeta variegata</name>
    <name type="common">Bagworm moth</name>
    <name type="synonym">Eumeta japonica</name>
    <dbReference type="NCBI Taxonomy" id="151549"/>
    <lineage>
        <taxon>Eukaryota</taxon>
        <taxon>Metazoa</taxon>
        <taxon>Ecdysozoa</taxon>
        <taxon>Arthropoda</taxon>
        <taxon>Hexapoda</taxon>
        <taxon>Insecta</taxon>
        <taxon>Pterygota</taxon>
        <taxon>Neoptera</taxon>
        <taxon>Endopterygota</taxon>
        <taxon>Lepidoptera</taxon>
        <taxon>Glossata</taxon>
        <taxon>Ditrysia</taxon>
        <taxon>Tineoidea</taxon>
        <taxon>Psychidae</taxon>
        <taxon>Oiketicinae</taxon>
        <taxon>Eumeta</taxon>
    </lineage>
</organism>
<dbReference type="OrthoDB" id="7456323at2759"/>
<protein>
    <submittedName>
        <fullName evidence="2">Uncharacterized protein</fullName>
    </submittedName>
</protein>
<evidence type="ECO:0000313" key="2">
    <source>
        <dbReference type="EMBL" id="GBP82768.1"/>
    </source>
</evidence>
<comment type="caution">
    <text evidence="2">The sequence shown here is derived from an EMBL/GenBank/DDBJ whole genome shotgun (WGS) entry which is preliminary data.</text>
</comment>
<dbReference type="AlphaFoldDB" id="A0A4C1Z399"/>
<proteinExistence type="predicted"/>
<name>A0A4C1Z399_EUMVA</name>
<gene>
    <name evidence="2" type="ORF">EVAR_94926_1</name>
</gene>
<evidence type="ECO:0000256" key="1">
    <source>
        <dbReference type="SAM" id="MobiDB-lite"/>
    </source>
</evidence>
<sequence length="179" mass="20092">MAVLSVRVCAEEHYRERGTFALFKGAVRLEKNGTRCLGHAQGRIYHMAFWASAQGSVDSRGPRLSQKTKCGRGTSATSSGDEENIRAVTSVYEAQPIRGIFSDAQILNKCMMDMVSEINDKLQDLPPILRIGGKSRWQIFMYKQYPFSRQRAGAEGALRDIYTRPPPFTPPAPAHKHKY</sequence>
<feature type="region of interest" description="Disordered" evidence="1">
    <location>
        <begin position="56"/>
        <end position="82"/>
    </location>
</feature>
<keyword evidence="3" id="KW-1185">Reference proteome</keyword>
<dbReference type="EMBL" id="BGZK01001585">
    <property type="protein sequence ID" value="GBP82768.1"/>
    <property type="molecule type" value="Genomic_DNA"/>
</dbReference>
<accession>A0A4C1Z399</accession>
<dbReference type="Proteomes" id="UP000299102">
    <property type="component" value="Unassembled WGS sequence"/>
</dbReference>
<reference evidence="2 3" key="1">
    <citation type="journal article" date="2019" name="Commun. Biol.">
        <title>The bagworm genome reveals a unique fibroin gene that provides high tensile strength.</title>
        <authorList>
            <person name="Kono N."/>
            <person name="Nakamura H."/>
            <person name="Ohtoshi R."/>
            <person name="Tomita M."/>
            <person name="Numata K."/>
            <person name="Arakawa K."/>
        </authorList>
    </citation>
    <scope>NUCLEOTIDE SEQUENCE [LARGE SCALE GENOMIC DNA]</scope>
</reference>